<reference evidence="2" key="1">
    <citation type="submission" date="2019-03" db="EMBL/GenBank/DDBJ databases">
        <title>Weissella sp. 26KH-42 Genome sequencing.</title>
        <authorList>
            <person name="Heo J."/>
            <person name="Kim S.-J."/>
            <person name="Kim J.-S."/>
            <person name="Hong S.-B."/>
            <person name="Kwon S.-W."/>
        </authorList>
    </citation>
    <scope>NUCLEOTIDE SEQUENCE [LARGE SCALE GENOMIC DNA]</scope>
    <source>
        <strain evidence="2">26KH-42</strain>
    </source>
</reference>
<evidence type="ECO:0000313" key="2">
    <source>
        <dbReference type="Proteomes" id="UP000292886"/>
    </source>
</evidence>
<protein>
    <submittedName>
        <fullName evidence="1">Uncharacterized protein</fullName>
    </submittedName>
</protein>
<dbReference type="EMBL" id="CP037940">
    <property type="protein sequence ID" value="QBO35238.1"/>
    <property type="molecule type" value="Genomic_DNA"/>
</dbReference>
<dbReference type="RefSeq" id="WP_133362318.1">
    <property type="nucleotide sequence ID" value="NZ_CP037940.1"/>
</dbReference>
<sequence>MFDNAKKSVEQQNKTFQLVKDRYNWLRLDTHELNEVAGTVTNSMDDTNVFNYVTTMSAPFVQAEFKKLGLEPEDVYYEQVVPSKSQPDFLEIEVLDDTTFKQVTVLVPVHSEFDPEKGLVDDGEFQTLMQHLFTANKESVETYNDNLDDFND</sequence>
<name>A0A4P6YRG7_9LACO</name>
<keyword evidence="2" id="KW-1185">Reference proteome</keyword>
<dbReference type="KEGG" id="wei:EQG49_01565"/>
<dbReference type="AlphaFoldDB" id="A0A4P6YRG7"/>
<evidence type="ECO:0000313" key="1">
    <source>
        <dbReference type="EMBL" id="QBO35238.1"/>
    </source>
</evidence>
<proteinExistence type="predicted"/>
<dbReference type="Proteomes" id="UP000292886">
    <property type="component" value="Chromosome"/>
</dbReference>
<accession>A0A4P6YRG7</accession>
<gene>
    <name evidence="1" type="ORF">EQG49_01565</name>
</gene>
<organism evidence="1 2">
    <name type="scientific">Periweissella cryptocerci</name>
    <dbReference type="NCBI Taxonomy" id="2506420"/>
    <lineage>
        <taxon>Bacteria</taxon>
        <taxon>Bacillati</taxon>
        <taxon>Bacillota</taxon>
        <taxon>Bacilli</taxon>
        <taxon>Lactobacillales</taxon>
        <taxon>Lactobacillaceae</taxon>
        <taxon>Periweissella</taxon>
    </lineage>
</organism>